<sequence length="141" mass="15515">MGTYLRLILKNALKCALAATLLGLTQAANAIEMNLASTDAVVDKAKFTEVVTQFLPAKVQALDSNYRLIGVMETASYRDGERFFYYSLMLHKKVIDRDSGKTYWAVTGGIRAHGITAGGEELIKHVREDLVLGANSFPMDQ</sequence>
<name>A0A3G8GVW2_9BURK</name>
<geneLocation type="plasmid" evidence="2">
    <name>unnamed1</name>
</geneLocation>
<dbReference type="EMBL" id="CP033968">
    <property type="protein sequence ID" value="AZG12105.1"/>
    <property type="molecule type" value="Genomic_DNA"/>
</dbReference>
<dbReference type="AlphaFoldDB" id="A0A3G8GVW2"/>
<accession>A0A3G8GVW2</accession>
<gene>
    <name evidence="2" type="ORF">EHF44_01095</name>
</gene>
<evidence type="ECO:0000313" key="3">
    <source>
        <dbReference type="Proteomes" id="UP000270411"/>
    </source>
</evidence>
<evidence type="ECO:0000256" key="1">
    <source>
        <dbReference type="SAM" id="SignalP"/>
    </source>
</evidence>
<evidence type="ECO:0000313" key="2">
    <source>
        <dbReference type="EMBL" id="AZG12105.1"/>
    </source>
</evidence>
<keyword evidence="2" id="KW-0614">Plasmid</keyword>
<dbReference type="KEGG" id="cpau:EHF44_01095"/>
<organism evidence="2 3">
    <name type="scientific">Cupriavidus pauculus</name>
    <dbReference type="NCBI Taxonomy" id="82633"/>
    <lineage>
        <taxon>Bacteria</taxon>
        <taxon>Pseudomonadati</taxon>
        <taxon>Pseudomonadota</taxon>
        <taxon>Betaproteobacteria</taxon>
        <taxon>Burkholderiales</taxon>
        <taxon>Burkholderiaceae</taxon>
        <taxon>Cupriavidus</taxon>
    </lineage>
</organism>
<dbReference type="RefSeq" id="WP_017510884.1">
    <property type="nucleotide sequence ID" value="NZ_CP033968.1"/>
</dbReference>
<feature type="chain" id="PRO_5018202595" evidence="1">
    <location>
        <begin position="31"/>
        <end position="141"/>
    </location>
</feature>
<protein>
    <submittedName>
        <fullName evidence="2">Uncharacterized protein</fullName>
    </submittedName>
</protein>
<feature type="signal peptide" evidence="1">
    <location>
        <begin position="1"/>
        <end position="30"/>
    </location>
</feature>
<dbReference type="Proteomes" id="UP000270411">
    <property type="component" value="Plasmid unnamed1"/>
</dbReference>
<keyword evidence="1" id="KW-0732">Signal</keyword>
<proteinExistence type="predicted"/>
<dbReference type="OrthoDB" id="6929557at2"/>
<reference evidence="3" key="1">
    <citation type="submission" date="2018-11" db="EMBL/GenBank/DDBJ databases">
        <title>FDA dAtabase for Regulatory Grade micrObial Sequences (FDA-ARGOS): Supporting development and validation of Infectious Disease Dx tests.</title>
        <authorList>
            <person name="Goldberg B."/>
            <person name="Campos J."/>
            <person name="Tallon L."/>
            <person name="Sadzewicz L."/>
            <person name="Zhao X."/>
            <person name="Vavikolanu K."/>
            <person name="Mehta A."/>
            <person name="Aluvathingal J."/>
            <person name="Nadendla S."/>
            <person name="Geyer C."/>
            <person name="Nandy P."/>
            <person name="Yan Y."/>
            <person name="Sichtig H."/>
        </authorList>
    </citation>
    <scope>NUCLEOTIDE SEQUENCE [LARGE SCALE GENOMIC DNA]</scope>
    <source>
        <strain evidence="3">FDAARGOS_614</strain>
        <plasmid evidence="3">unnamed1</plasmid>
    </source>
</reference>